<accession>A0A4T0V6M1</accession>
<sequence length="329" mass="35280">MSVWQTFKSMLGLGGDQGSVDASVKALIHVAEPKLELLPGAVQALREGVRRTLAYADELGAHELSPLDLSPAGYGADARIGLMFSSPEVLLATLEGSDALRDYFLSASNPDEAYALLVMQCHRSQRFGQAMRNGQLVDDVAQTVVSFGAHRLVDVCADEASLRHQVARRAFRSVAAVAARRIALLSAQQQTLGTEKMQVELRLATLGGSATVVDALPATDGLPVDAASLKRRLAEINESLAELAPIGTLEGKLAQVRKVCSAPQDFVAVRTESLFLDRMGVLRSPGEGEEGIPLNIETVALGKLQPIERVIVPVKLTRQTLAAWRDRLA</sequence>
<dbReference type="EMBL" id="STGJ01000001">
    <property type="protein sequence ID" value="TIC86885.1"/>
    <property type="molecule type" value="Genomic_DNA"/>
</dbReference>
<protein>
    <submittedName>
        <fullName evidence="1">Uncharacterized protein</fullName>
    </submittedName>
</protein>
<reference evidence="1 2" key="1">
    <citation type="submission" date="2019-04" db="EMBL/GenBank/DDBJ databases">
        <title>Crenobacter sp. nov.</title>
        <authorList>
            <person name="Shi S."/>
        </authorList>
    </citation>
    <scope>NUCLEOTIDE SEQUENCE [LARGE SCALE GENOMIC DNA]</scope>
    <source>
        <strain evidence="1 2">GY 70310</strain>
    </source>
</reference>
<dbReference type="AlphaFoldDB" id="A0A4T0V6M1"/>
<keyword evidence="2" id="KW-1185">Reference proteome</keyword>
<name>A0A4T0V6M1_9NEIS</name>
<dbReference type="RefSeq" id="WP_136550896.1">
    <property type="nucleotide sequence ID" value="NZ_STGJ01000001.1"/>
</dbReference>
<evidence type="ECO:0000313" key="2">
    <source>
        <dbReference type="Proteomes" id="UP000308891"/>
    </source>
</evidence>
<proteinExistence type="predicted"/>
<dbReference type="Proteomes" id="UP000308891">
    <property type="component" value="Unassembled WGS sequence"/>
</dbReference>
<evidence type="ECO:0000313" key="1">
    <source>
        <dbReference type="EMBL" id="TIC86885.1"/>
    </source>
</evidence>
<dbReference type="OrthoDB" id="8557243at2"/>
<gene>
    <name evidence="1" type="ORF">E5K04_00260</name>
</gene>
<organism evidence="1 2">
    <name type="scientific">Crenobacter intestini</name>
    <dbReference type="NCBI Taxonomy" id="2563443"/>
    <lineage>
        <taxon>Bacteria</taxon>
        <taxon>Pseudomonadati</taxon>
        <taxon>Pseudomonadota</taxon>
        <taxon>Betaproteobacteria</taxon>
        <taxon>Neisseriales</taxon>
        <taxon>Neisseriaceae</taxon>
        <taxon>Crenobacter</taxon>
    </lineage>
</organism>
<comment type="caution">
    <text evidence="1">The sequence shown here is derived from an EMBL/GenBank/DDBJ whole genome shotgun (WGS) entry which is preliminary data.</text>
</comment>